<comment type="caution">
    <text evidence="7">The sequence shown here is derived from an EMBL/GenBank/DDBJ whole genome shotgun (WGS) entry which is preliminary data.</text>
</comment>
<protein>
    <recommendedName>
        <fullName evidence="6">Cyclin N-terminal domain-containing protein</fullName>
    </recommendedName>
</protein>
<sequence length="522" mass="58556">MATSLKRNRSRRRIAAITFLSNISLDGSYRDTRLSLLPRNGAIIKNSALLAATDEPLAEESDGPDDCFSDTDHSRDKIVNPKKKLQKSKPHNVDGHSLSSDSESVITPIKTSLVESAKNKERISETAKIRQSFPKRIHHQGSVGSDSDRHHYGSSSESLGPPVARCKTSPAPPSIPESSSSKEIKFLKTAKNYRFKDERIVMVTSRYIPFMVCSIIPYKKSIRSDAKRESGRKRTTSGTRPLSSATDGLDPFDSLGIEKGPDGQEFSYGYLLVPTKPVKEFREKRLNTIDDPTETGHVTFNVAKRPHHVFARSFSYDQASIRASSHVAAASPPPDAVDDTSLTSLIYHPNLLDDPELIAGKHRTLLTFTSYMTSVIDYVRPSDLKKEINDKFREKFPHIQLTLSKLRSLKREMRKIAKTECNIDLVTVAQAYVYFEKLILRGLINKQNRKLCAGASLILSAKLNDVKGDGLKTLLEKTENTFRLNRKELVAAEFAVLVALEFGLHVPTWEIFPHYQRLLYES</sequence>
<dbReference type="PANTHER" id="PTHR22896:SF0">
    <property type="entry name" value="CYCLIN N-TERMINAL DOMAIN-CONTAINING PROTEIN"/>
    <property type="match status" value="1"/>
</dbReference>
<evidence type="ECO:0000313" key="8">
    <source>
        <dbReference type="Proteomes" id="UP001168821"/>
    </source>
</evidence>
<dbReference type="EMBL" id="JALNTZ010000004">
    <property type="protein sequence ID" value="KAJ3653742.1"/>
    <property type="molecule type" value="Genomic_DNA"/>
</dbReference>
<proteinExistence type="inferred from homology"/>
<evidence type="ECO:0000259" key="6">
    <source>
        <dbReference type="Pfam" id="PF00134"/>
    </source>
</evidence>
<dbReference type="PIRSF" id="PIRSF025798">
    <property type="entry name" value="Cables"/>
    <property type="match status" value="1"/>
</dbReference>
<dbReference type="GO" id="GO:0051301">
    <property type="term" value="P:cell division"/>
    <property type="evidence" value="ECO:0007669"/>
    <property type="project" value="UniProtKB-KW"/>
</dbReference>
<evidence type="ECO:0000256" key="4">
    <source>
        <dbReference type="ARBA" id="ARBA00023306"/>
    </source>
</evidence>
<name>A0AA38IGV4_9CUCU</name>
<accession>A0AA38IGV4</accession>
<feature type="region of interest" description="Disordered" evidence="5">
    <location>
        <begin position="135"/>
        <end position="180"/>
    </location>
</feature>
<keyword evidence="2" id="KW-0597">Phosphoprotein</keyword>
<feature type="compositionally biased region" description="Basic residues" evidence="5">
    <location>
        <begin position="80"/>
        <end position="90"/>
    </location>
</feature>
<dbReference type="GO" id="GO:0005829">
    <property type="term" value="C:cytosol"/>
    <property type="evidence" value="ECO:0007669"/>
    <property type="project" value="UniProtKB-ARBA"/>
</dbReference>
<comment type="similarity">
    <text evidence="1">Belongs to the cyclin family.</text>
</comment>
<dbReference type="SUPFAM" id="SSF47954">
    <property type="entry name" value="Cyclin-like"/>
    <property type="match status" value="1"/>
</dbReference>
<dbReference type="InterPro" id="IPR036915">
    <property type="entry name" value="Cyclin-like_sf"/>
</dbReference>
<evidence type="ECO:0000256" key="2">
    <source>
        <dbReference type="ARBA" id="ARBA00022553"/>
    </source>
</evidence>
<evidence type="ECO:0000256" key="3">
    <source>
        <dbReference type="ARBA" id="ARBA00022618"/>
    </source>
</evidence>
<feature type="compositionally biased region" description="Polar residues" evidence="5">
    <location>
        <begin position="236"/>
        <end position="246"/>
    </location>
</feature>
<evidence type="ECO:0000256" key="5">
    <source>
        <dbReference type="SAM" id="MobiDB-lite"/>
    </source>
</evidence>
<dbReference type="Gene3D" id="1.10.472.10">
    <property type="entry name" value="Cyclin-like"/>
    <property type="match status" value="1"/>
</dbReference>
<evidence type="ECO:0000256" key="1">
    <source>
        <dbReference type="ARBA" id="ARBA00008742"/>
    </source>
</evidence>
<feature type="region of interest" description="Disordered" evidence="5">
    <location>
        <begin position="55"/>
        <end position="104"/>
    </location>
</feature>
<feature type="region of interest" description="Disordered" evidence="5">
    <location>
        <begin position="223"/>
        <end position="251"/>
    </location>
</feature>
<dbReference type="Proteomes" id="UP001168821">
    <property type="component" value="Unassembled WGS sequence"/>
</dbReference>
<dbReference type="FunFam" id="1.10.472.10:FF:000020">
    <property type="entry name" value="CDK5 and ABL1 enzyme substrate 1"/>
    <property type="match status" value="1"/>
</dbReference>
<dbReference type="Pfam" id="PF00134">
    <property type="entry name" value="Cyclin_N"/>
    <property type="match status" value="1"/>
</dbReference>
<feature type="compositionally biased region" description="Acidic residues" evidence="5">
    <location>
        <begin position="56"/>
        <end position="69"/>
    </location>
</feature>
<feature type="domain" description="Cyclin N-terminal" evidence="6">
    <location>
        <begin position="418"/>
        <end position="504"/>
    </location>
</feature>
<dbReference type="AlphaFoldDB" id="A0AA38IGV4"/>
<gene>
    <name evidence="7" type="ORF">Zmor_012979</name>
</gene>
<dbReference type="InterPro" id="IPR006671">
    <property type="entry name" value="Cyclin_N"/>
</dbReference>
<dbReference type="GO" id="GO:0051726">
    <property type="term" value="P:regulation of cell cycle"/>
    <property type="evidence" value="ECO:0007669"/>
    <property type="project" value="InterPro"/>
</dbReference>
<dbReference type="CDD" id="cd20556">
    <property type="entry name" value="CYCLIN_CABLES"/>
    <property type="match status" value="1"/>
</dbReference>
<keyword evidence="4" id="KW-0131">Cell cycle</keyword>
<keyword evidence="8" id="KW-1185">Reference proteome</keyword>
<evidence type="ECO:0000313" key="7">
    <source>
        <dbReference type="EMBL" id="KAJ3653742.1"/>
    </source>
</evidence>
<keyword evidence="3" id="KW-0132">Cell division</keyword>
<dbReference type="PANTHER" id="PTHR22896">
    <property type="entry name" value="CDK5 AND ABL1 ENZYME SUBSTRATE 1"/>
    <property type="match status" value="1"/>
</dbReference>
<dbReference type="InterPro" id="IPR012388">
    <property type="entry name" value="CABLES1/2"/>
</dbReference>
<feature type="compositionally biased region" description="Basic and acidic residues" evidence="5">
    <location>
        <begin position="70"/>
        <end position="79"/>
    </location>
</feature>
<reference evidence="7" key="1">
    <citation type="journal article" date="2023" name="G3 (Bethesda)">
        <title>Whole genome assemblies of Zophobas morio and Tenebrio molitor.</title>
        <authorList>
            <person name="Kaur S."/>
            <person name="Stinson S.A."/>
            <person name="diCenzo G.C."/>
        </authorList>
    </citation>
    <scope>NUCLEOTIDE SEQUENCE</scope>
    <source>
        <strain evidence="7">QUZm001</strain>
    </source>
</reference>
<organism evidence="7 8">
    <name type="scientific">Zophobas morio</name>
    <dbReference type="NCBI Taxonomy" id="2755281"/>
    <lineage>
        <taxon>Eukaryota</taxon>
        <taxon>Metazoa</taxon>
        <taxon>Ecdysozoa</taxon>
        <taxon>Arthropoda</taxon>
        <taxon>Hexapoda</taxon>
        <taxon>Insecta</taxon>
        <taxon>Pterygota</taxon>
        <taxon>Neoptera</taxon>
        <taxon>Endopterygota</taxon>
        <taxon>Coleoptera</taxon>
        <taxon>Polyphaga</taxon>
        <taxon>Cucujiformia</taxon>
        <taxon>Tenebrionidae</taxon>
        <taxon>Zophobas</taxon>
    </lineage>
</organism>